<keyword evidence="3" id="KW-1185">Reference proteome</keyword>
<proteinExistence type="predicted"/>
<dbReference type="Proteomes" id="UP000683360">
    <property type="component" value="Unassembled WGS sequence"/>
</dbReference>
<dbReference type="AlphaFoldDB" id="A0A8S3RRI5"/>
<feature type="transmembrane region" description="Helical" evidence="1">
    <location>
        <begin position="66"/>
        <end position="87"/>
    </location>
</feature>
<dbReference type="Gene3D" id="2.60.120.920">
    <property type="match status" value="1"/>
</dbReference>
<accession>A0A8S3RRI5</accession>
<evidence type="ECO:0000313" key="2">
    <source>
        <dbReference type="EMBL" id="CAG2209174.1"/>
    </source>
</evidence>
<keyword evidence="1" id="KW-1133">Transmembrane helix</keyword>
<name>A0A8S3RRI5_MYTED</name>
<reference evidence="2" key="1">
    <citation type="submission" date="2021-03" db="EMBL/GenBank/DDBJ databases">
        <authorList>
            <person name="Bekaert M."/>
        </authorList>
    </citation>
    <scope>NUCLEOTIDE SEQUENCE</scope>
</reference>
<evidence type="ECO:0000313" key="3">
    <source>
        <dbReference type="Proteomes" id="UP000683360"/>
    </source>
</evidence>
<comment type="caution">
    <text evidence="2">The sequence shown here is derived from an EMBL/GenBank/DDBJ whole genome shotgun (WGS) entry which is preliminary data.</text>
</comment>
<evidence type="ECO:0000256" key="1">
    <source>
        <dbReference type="SAM" id="Phobius"/>
    </source>
</evidence>
<keyword evidence="1" id="KW-0472">Membrane</keyword>
<organism evidence="2 3">
    <name type="scientific">Mytilus edulis</name>
    <name type="common">Blue mussel</name>
    <dbReference type="NCBI Taxonomy" id="6550"/>
    <lineage>
        <taxon>Eukaryota</taxon>
        <taxon>Metazoa</taxon>
        <taxon>Spiralia</taxon>
        <taxon>Lophotrochozoa</taxon>
        <taxon>Mollusca</taxon>
        <taxon>Bivalvia</taxon>
        <taxon>Autobranchia</taxon>
        <taxon>Pteriomorphia</taxon>
        <taxon>Mytilida</taxon>
        <taxon>Mytiloidea</taxon>
        <taxon>Mytilidae</taxon>
        <taxon>Mytilinae</taxon>
        <taxon>Mytilus</taxon>
    </lineage>
</organism>
<keyword evidence="1" id="KW-0812">Transmembrane</keyword>
<gene>
    <name evidence="2" type="ORF">MEDL_23354</name>
</gene>
<dbReference type="EMBL" id="CAJPWZ010001142">
    <property type="protein sequence ID" value="CAG2209174.1"/>
    <property type="molecule type" value="Genomic_DNA"/>
</dbReference>
<protein>
    <submittedName>
        <fullName evidence="2">Uncharacterized protein</fullName>
    </submittedName>
</protein>
<dbReference type="InterPro" id="IPR043136">
    <property type="entry name" value="B30.2/SPRY_sf"/>
</dbReference>
<sequence length="265" mass="29743">MDVASDYCDNVKNERQVNTLQGTTAQVKNVHEPCQIAMQLNEGVGRVTTEPRTTRNVWIRLKQHKWSILACFLGVILTLGIVVPVMVSKSSPTKKGGQDGYLFSLKFDRKSTHSSLFMSDDNTVLGNAFTKETPNPVNHPEQFNNYKGTIGDRCFTSTTKMYFEIEFSFKILKSLNSTNLVVEVGVVSREKVDDDQYVGTQGWSFNIINCNTDICLSVTHFMTDTRNDIKIISSSNTAGTTATGRLMICPLLNKKARRYCTRSQK</sequence>